<dbReference type="GO" id="GO:0016740">
    <property type="term" value="F:transferase activity"/>
    <property type="evidence" value="ECO:0007669"/>
    <property type="project" value="UniProtKB-KW"/>
</dbReference>
<evidence type="ECO:0000256" key="1">
    <source>
        <dbReference type="ARBA" id="ARBA00022679"/>
    </source>
</evidence>
<evidence type="ECO:0000313" key="3">
    <source>
        <dbReference type="RefSeq" id="XP_039121025.1"/>
    </source>
</evidence>
<reference evidence="3" key="1">
    <citation type="submission" date="2025-08" db="UniProtKB">
        <authorList>
            <consortium name="RefSeq"/>
        </authorList>
    </citation>
    <scope>IDENTIFICATION</scope>
</reference>
<dbReference type="AlphaFoldDB" id="A0AB40B179"/>
<evidence type="ECO:0000313" key="2">
    <source>
        <dbReference type="Proteomes" id="UP001515500"/>
    </source>
</evidence>
<accession>A0AB40B179</accession>
<organism evidence="2 3">
    <name type="scientific">Dioscorea cayennensis subsp. rotundata</name>
    <name type="common">White Guinea yam</name>
    <name type="synonym">Dioscorea rotundata</name>
    <dbReference type="NCBI Taxonomy" id="55577"/>
    <lineage>
        <taxon>Eukaryota</taxon>
        <taxon>Viridiplantae</taxon>
        <taxon>Streptophyta</taxon>
        <taxon>Embryophyta</taxon>
        <taxon>Tracheophyta</taxon>
        <taxon>Spermatophyta</taxon>
        <taxon>Magnoliopsida</taxon>
        <taxon>Liliopsida</taxon>
        <taxon>Dioscoreales</taxon>
        <taxon>Dioscoreaceae</taxon>
        <taxon>Dioscorea</taxon>
    </lineage>
</organism>
<dbReference type="InterPro" id="IPR051283">
    <property type="entry name" value="Sec_Metabolite_Acyltrans"/>
</dbReference>
<dbReference type="InterPro" id="IPR023213">
    <property type="entry name" value="CAT-like_dom_sf"/>
</dbReference>
<dbReference type="PANTHER" id="PTHR31896">
    <property type="entry name" value="FAMILY REGULATORY PROTEIN, PUTATIVE (AFU_ORTHOLOGUE AFUA_3G14730)-RELATED"/>
    <property type="match status" value="1"/>
</dbReference>
<dbReference type="RefSeq" id="XP_039121025.1">
    <property type="nucleotide sequence ID" value="XM_039265091.1"/>
</dbReference>
<dbReference type="Pfam" id="PF02458">
    <property type="entry name" value="Transferase"/>
    <property type="match status" value="1"/>
</dbReference>
<keyword evidence="2" id="KW-1185">Reference proteome</keyword>
<protein>
    <submittedName>
        <fullName evidence="3">Uncharacterized acetyltransferase At3g50280-like</fullName>
    </submittedName>
</protein>
<sequence>MATEDNFIHILSKNTVHPSPTSSQEDKHGLNSNIIHLTPWDLRMLSVHYIQKGLLFTKPQPYNPHQTISHLLSSFSLTLNHFFPLAGRLKTIKHNTSSPSLTIFLDCNNHGADFIHASAPQVKIADIVEPLYTPTFVYSLFPLNGVLNYDGHTSPLLAVQVTELADGLFIGASLNHSVADGTSFWHFINSWSDICRNYNKNGENHILVPPVLDRWFLDSHPLPIRLPFGDSVEFIRRTELPLMNECFVQFSRKSLAELKAKANSEMGSDKISTLQALMAHVWRSVTRARRLEAERETTYVVLVGNRNRVSPPIPEAYLGNTVFWISAQAQAGDIIERGLGWVASLLNKAVASQSEAKVHQMLTEWTIEPSFVYTDEFKPTRLATGSSPRFNVYGNDFGWGPPITVRSGLGNKIDGKVTVYPSPEVGGMALEICLSSLVLGSLLKDEEFVEVVNQSFG</sequence>
<dbReference type="Gene3D" id="3.30.559.10">
    <property type="entry name" value="Chloramphenicol acetyltransferase-like domain"/>
    <property type="match status" value="2"/>
</dbReference>
<proteinExistence type="predicted"/>
<dbReference type="Proteomes" id="UP001515500">
    <property type="component" value="Chromosome 3"/>
</dbReference>
<dbReference type="PANTHER" id="PTHR31896:SF43">
    <property type="entry name" value="PROTEIN ENHANCED PSEUDOMONAS SUSCEPTIBILITY 1"/>
    <property type="match status" value="1"/>
</dbReference>
<gene>
    <name evidence="3" type="primary">LOC120257656</name>
</gene>
<keyword evidence="1" id="KW-0808">Transferase</keyword>
<name>A0AB40B179_DIOCR</name>
<dbReference type="GeneID" id="120257656"/>